<keyword evidence="2" id="KW-0862">Zinc</keyword>
<dbReference type="SMART" id="SM00184">
    <property type="entry name" value="RING"/>
    <property type="match status" value="1"/>
</dbReference>
<dbReference type="GO" id="GO:0008270">
    <property type="term" value="F:zinc ion binding"/>
    <property type="evidence" value="ECO:0007669"/>
    <property type="project" value="UniProtKB-KW"/>
</dbReference>
<keyword evidence="7" id="KW-1185">Reference proteome</keyword>
<dbReference type="PANTHER" id="PTHR24103">
    <property type="entry name" value="E3 UBIQUITIN-PROTEIN LIGASE TRIM"/>
    <property type="match status" value="1"/>
</dbReference>
<keyword evidence="1 3" id="KW-0479">Metal-binding</keyword>
<evidence type="ECO:0000313" key="7">
    <source>
        <dbReference type="Proteomes" id="UP001175271"/>
    </source>
</evidence>
<evidence type="ECO:0000259" key="5">
    <source>
        <dbReference type="PROSITE" id="PS50089"/>
    </source>
</evidence>
<keyword evidence="1 3" id="KW-0863">Zinc-finger</keyword>
<dbReference type="Gene3D" id="3.30.40.10">
    <property type="entry name" value="Zinc/RING finger domain, C3HC4 (zinc finger)"/>
    <property type="match status" value="1"/>
</dbReference>
<dbReference type="SUPFAM" id="SSF57850">
    <property type="entry name" value="RING/U-box"/>
    <property type="match status" value="1"/>
</dbReference>
<evidence type="ECO:0000313" key="6">
    <source>
        <dbReference type="EMBL" id="KAK0408788.1"/>
    </source>
</evidence>
<reference evidence="6" key="1">
    <citation type="submission" date="2023-06" db="EMBL/GenBank/DDBJ databases">
        <title>Genomic analysis of the entomopathogenic nematode Steinernema hermaphroditum.</title>
        <authorList>
            <person name="Schwarz E.M."/>
            <person name="Heppert J.K."/>
            <person name="Baniya A."/>
            <person name="Schwartz H.T."/>
            <person name="Tan C.-H."/>
            <person name="Antoshechkin I."/>
            <person name="Sternberg P.W."/>
            <person name="Goodrich-Blair H."/>
            <person name="Dillman A.R."/>
        </authorList>
    </citation>
    <scope>NUCLEOTIDE SEQUENCE</scope>
    <source>
        <strain evidence="6">PS9179</strain>
        <tissue evidence="6">Whole animal</tissue>
    </source>
</reference>
<evidence type="ECO:0000256" key="1">
    <source>
        <dbReference type="ARBA" id="ARBA00022771"/>
    </source>
</evidence>
<dbReference type="InterPro" id="IPR050143">
    <property type="entry name" value="TRIM/RBCC"/>
</dbReference>
<evidence type="ECO:0000256" key="4">
    <source>
        <dbReference type="SAM" id="MobiDB-lite"/>
    </source>
</evidence>
<feature type="compositionally biased region" description="Low complexity" evidence="4">
    <location>
        <begin position="323"/>
        <end position="345"/>
    </location>
</feature>
<dbReference type="AlphaFoldDB" id="A0AA39HMV0"/>
<proteinExistence type="predicted"/>
<name>A0AA39HMV0_9BILA</name>
<comment type="caution">
    <text evidence="6">The sequence shown here is derived from an EMBL/GenBank/DDBJ whole genome shotgun (WGS) entry which is preliminary data.</text>
</comment>
<protein>
    <recommendedName>
        <fullName evidence="5">RING-type domain-containing protein</fullName>
    </recommendedName>
</protein>
<evidence type="ECO:0000256" key="2">
    <source>
        <dbReference type="ARBA" id="ARBA00022833"/>
    </source>
</evidence>
<dbReference type="PROSITE" id="PS50089">
    <property type="entry name" value="ZF_RING_2"/>
    <property type="match status" value="1"/>
</dbReference>
<dbReference type="EMBL" id="JAUCMV010000003">
    <property type="protein sequence ID" value="KAK0408788.1"/>
    <property type="molecule type" value="Genomic_DNA"/>
</dbReference>
<feature type="domain" description="RING-type" evidence="5">
    <location>
        <begin position="105"/>
        <end position="148"/>
    </location>
</feature>
<feature type="region of interest" description="Disordered" evidence="4">
    <location>
        <begin position="321"/>
        <end position="359"/>
    </location>
</feature>
<accession>A0AA39HMV0</accession>
<gene>
    <name evidence="6" type="ORF">QR680_004157</name>
</gene>
<evidence type="ECO:0000256" key="3">
    <source>
        <dbReference type="PROSITE-ProRule" id="PRU00175"/>
    </source>
</evidence>
<feature type="compositionally biased region" description="Basic and acidic residues" evidence="4">
    <location>
        <begin position="348"/>
        <end position="359"/>
    </location>
</feature>
<dbReference type="InterPro" id="IPR013083">
    <property type="entry name" value="Znf_RING/FYVE/PHD"/>
</dbReference>
<sequence length="359" mass="39911">MRTNLQTSPPECLHLALQPDPAPVAVRQTTPTNPHPHLNLLDKGVMEVRSNLVGADANETGRTARVHATHRRRSPLSMERLLGILQQVNNVDRMEEDDDDDELKCPICFSRFVEPKVLPCCGHSICQTCENNISSRSEYGCSLNCPVCGTRGTLRKGALKCNYSLKNALELMNKERMDKAKCNECDQLVALQELFWCKTCNTDDKKKLCSHCGFKSHKGHDIEAYVFVAKAHRLEEIAAMKRSINWKEDCSLFTDDIDELQALYKNLHDGGLAMNMKLVSNNCLTREEFGAKLDELRKIMETIQLVELTIGNLVKDVAKDANADTSTSSVSSASSDGPSNPPAGAVQVKREPLEHSDSD</sequence>
<dbReference type="InterPro" id="IPR001841">
    <property type="entry name" value="Znf_RING"/>
</dbReference>
<organism evidence="6 7">
    <name type="scientific">Steinernema hermaphroditum</name>
    <dbReference type="NCBI Taxonomy" id="289476"/>
    <lineage>
        <taxon>Eukaryota</taxon>
        <taxon>Metazoa</taxon>
        <taxon>Ecdysozoa</taxon>
        <taxon>Nematoda</taxon>
        <taxon>Chromadorea</taxon>
        <taxon>Rhabditida</taxon>
        <taxon>Tylenchina</taxon>
        <taxon>Panagrolaimomorpha</taxon>
        <taxon>Strongyloidoidea</taxon>
        <taxon>Steinernematidae</taxon>
        <taxon>Steinernema</taxon>
    </lineage>
</organism>
<dbReference type="Proteomes" id="UP001175271">
    <property type="component" value="Unassembled WGS sequence"/>
</dbReference>